<dbReference type="InterPro" id="IPR018202">
    <property type="entry name" value="Ser_caboxypep_ser_AS"/>
</dbReference>
<dbReference type="GO" id="GO:0006508">
    <property type="term" value="P:proteolysis"/>
    <property type="evidence" value="ECO:0007669"/>
    <property type="project" value="UniProtKB-KW"/>
</dbReference>
<dbReference type="Pfam" id="PF00450">
    <property type="entry name" value="Peptidase_S10"/>
    <property type="match status" value="1"/>
</dbReference>
<keyword evidence="9" id="KW-1185">Reference proteome</keyword>
<reference evidence="8 9" key="1">
    <citation type="journal article" date="2015" name="BMC Genomics">
        <title>Gene expression during zombie ant biting behavior reflects the complexity underlying fungal parasitic behavioral manipulation.</title>
        <authorList>
            <person name="de Bekker C."/>
            <person name="Ohm R.A."/>
            <person name="Loreto R.G."/>
            <person name="Sebastian A."/>
            <person name="Albert I."/>
            <person name="Merrow M."/>
            <person name="Brachmann A."/>
            <person name="Hughes D.P."/>
        </authorList>
    </citation>
    <scope>NUCLEOTIDE SEQUENCE [LARGE SCALE GENOMIC DNA]</scope>
    <source>
        <strain evidence="8 9">SC16a</strain>
    </source>
</reference>
<keyword evidence="6" id="KW-0732">Signal</keyword>
<evidence type="ECO:0000256" key="7">
    <source>
        <dbReference type="SAM" id="MobiDB-lite"/>
    </source>
</evidence>
<dbReference type="Proteomes" id="UP000037136">
    <property type="component" value="Unassembled WGS sequence"/>
</dbReference>
<dbReference type="EC" id="3.4.16.-" evidence="6"/>
<comment type="caution">
    <text evidence="8">The sequence shown here is derived from an EMBL/GenBank/DDBJ whole genome shotgun (WGS) entry which is preliminary data.</text>
</comment>
<evidence type="ECO:0000256" key="2">
    <source>
        <dbReference type="ARBA" id="ARBA00022645"/>
    </source>
</evidence>
<keyword evidence="2 6" id="KW-0121">Carboxypeptidase</keyword>
<feature type="compositionally biased region" description="Basic and acidic residues" evidence="7">
    <location>
        <begin position="546"/>
        <end position="555"/>
    </location>
</feature>
<organism evidence="8 9">
    <name type="scientific">Ophiocordyceps unilateralis</name>
    <name type="common">Zombie-ant fungus</name>
    <name type="synonym">Torrubia unilateralis</name>
    <dbReference type="NCBI Taxonomy" id="268505"/>
    <lineage>
        <taxon>Eukaryota</taxon>
        <taxon>Fungi</taxon>
        <taxon>Dikarya</taxon>
        <taxon>Ascomycota</taxon>
        <taxon>Pezizomycotina</taxon>
        <taxon>Sordariomycetes</taxon>
        <taxon>Hypocreomycetidae</taxon>
        <taxon>Hypocreales</taxon>
        <taxon>Ophiocordycipitaceae</taxon>
        <taxon>Ophiocordyceps</taxon>
    </lineage>
</organism>
<dbReference type="GO" id="GO:0000324">
    <property type="term" value="C:fungal-type vacuole"/>
    <property type="evidence" value="ECO:0007669"/>
    <property type="project" value="TreeGrafter"/>
</dbReference>
<dbReference type="PANTHER" id="PTHR11802:SF404">
    <property type="entry name" value="CARBOXYPEPTIDASE"/>
    <property type="match status" value="1"/>
</dbReference>
<evidence type="ECO:0000256" key="3">
    <source>
        <dbReference type="ARBA" id="ARBA00022670"/>
    </source>
</evidence>
<feature type="signal peptide" evidence="6">
    <location>
        <begin position="1"/>
        <end position="18"/>
    </location>
</feature>
<comment type="similarity">
    <text evidence="1 6">Belongs to the peptidase S10 family.</text>
</comment>
<dbReference type="PANTHER" id="PTHR11802">
    <property type="entry name" value="SERINE PROTEASE FAMILY S10 SERINE CARBOXYPEPTIDASE"/>
    <property type="match status" value="1"/>
</dbReference>
<dbReference type="SUPFAM" id="SSF53474">
    <property type="entry name" value="alpha/beta-Hydrolases"/>
    <property type="match status" value="1"/>
</dbReference>
<dbReference type="Gene3D" id="3.40.50.1820">
    <property type="entry name" value="alpha/beta hydrolase"/>
    <property type="match status" value="1"/>
</dbReference>
<dbReference type="GO" id="GO:0004185">
    <property type="term" value="F:serine-type carboxypeptidase activity"/>
    <property type="evidence" value="ECO:0007669"/>
    <property type="project" value="UniProtKB-UniRule"/>
</dbReference>
<keyword evidence="3 6" id="KW-0645">Protease</keyword>
<keyword evidence="5" id="KW-0325">Glycoprotein</keyword>
<evidence type="ECO:0000256" key="4">
    <source>
        <dbReference type="ARBA" id="ARBA00022801"/>
    </source>
</evidence>
<proteinExistence type="inferred from homology"/>
<keyword evidence="4 6" id="KW-0378">Hydrolase</keyword>
<evidence type="ECO:0000256" key="6">
    <source>
        <dbReference type="RuleBase" id="RU361156"/>
    </source>
</evidence>
<protein>
    <recommendedName>
        <fullName evidence="6">Carboxypeptidase</fullName>
        <ecNumber evidence="6">3.4.16.-</ecNumber>
    </recommendedName>
</protein>
<name>A0A2A9P5Y7_OPHUN</name>
<evidence type="ECO:0000313" key="8">
    <source>
        <dbReference type="EMBL" id="PFH56401.1"/>
    </source>
</evidence>
<feature type="region of interest" description="Disordered" evidence="7">
    <location>
        <begin position="538"/>
        <end position="559"/>
    </location>
</feature>
<evidence type="ECO:0000256" key="5">
    <source>
        <dbReference type="ARBA" id="ARBA00023180"/>
    </source>
</evidence>
<accession>A0A2A9P5Y7</accession>
<dbReference type="InterPro" id="IPR029058">
    <property type="entry name" value="AB_hydrolase_fold"/>
</dbReference>
<evidence type="ECO:0000256" key="1">
    <source>
        <dbReference type="ARBA" id="ARBA00009431"/>
    </source>
</evidence>
<dbReference type="AlphaFoldDB" id="A0A2A9P5Y7"/>
<sequence length="659" mass="70522">MLLSLAAALLVASRAARAQLVVPDAEDPPPTVVRSPGDASVVITFREPRNVCATALDGQRQFTGWASIPGQLPSNLFFWFVEAREPTESLSVWLNGGPGVSSLLGFFSGNGPCEVVEKGLGQYDTVAREWGWDRASNMLYIDQPNHVGFSYDTPSNGTYSVLNSSISTPPIPPDGLLSSWASINGTFGTASPNSTANSTEAAAMAVWHLLQGFLTTFPQYRPALDAPVGLSLFGESYGGVYAPVMAEVWEAQNQRRLNGSLDRETTLELRLTSLGIINGCVDPLHQVPFYPVFAVNNTYGIKALSDREALLYLAKFSARGGCAELLTKCEAGRSRAGGADAICRDAFRRCAEDVENPYYYTGRDPYDIAGQRAGPVPSYLFVDYLNQPEVLRAIGSPVNFTISSYVVFKNFISTGDLSKGGHIGRLAALLRRGVRLGFIYGDRDYICNWFGGEAVSLAVARQAGGDYAAKFPAAGYAPIVVNSSYIGGDVRQFANLSFSRIFQAGHSVSAYQPETIFQVFARIIRGLSVSMGHKIDPAAYGTEGDPDSKRSDKAPEPPSPTCFVRAFGATCNEDASKLARSGGGVVINGVLYSKADDWPLATSRPMAASVTKTSRPSSAVTMTGVYMATETPSRSAGRSLPAWGLGVVMLSLASLVRLA</sequence>
<dbReference type="STRING" id="268505.A0A2A9P5Y7"/>
<dbReference type="OrthoDB" id="443318at2759"/>
<reference evidence="8 9" key="2">
    <citation type="journal article" date="2017" name="Sci. Rep.">
        <title>Ant-infecting Ophiocordyceps genomes reveal a high diversity of potential behavioral manipulation genes and a possible major role for enterotoxins.</title>
        <authorList>
            <person name="de Bekker C."/>
            <person name="Ohm R.A."/>
            <person name="Evans H.C."/>
            <person name="Brachmann A."/>
            <person name="Hughes D.P."/>
        </authorList>
    </citation>
    <scope>NUCLEOTIDE SEQUENCE [LARGE SCALE GENOMIC DNA]</scope>
    <source>
        <strain evidence="8 9">SC16a</strain>
    </source>
</reference>
<dbReference type="EMBL" id="LAZP02000588">
    <property type="protein sequence ID" value="PFH56401.1"/>
    <property type="molecule type" value="Genomic_DNA"/>
</dbReference>
<gene>
    <name evidence="8" type="ORF">XA68_16551</name>
</gene>
<evidence type="ECO:0000313" key="9">
    <source>
        <dbReference type="Proteomes" id="UP000037136"/>
    </source>
</evidence>
<dbReference type="InterPro" id="IPR001563">
    <property type="entry name" value="Peptidase_S10"/>
</dbReference>
<dbReference type="PRINTS" id="PR00724">
    <property type="entry name" value="CRBOXYPTASEC"/>
</dbReference>
<dbReference type="PROSITE" id="PS00131">
    <property type="entry name" value="CARBOXYPEPT_SER_SER"/>
    <property type="match status" value="1"/>
</dbReference>
<feature type="chain" id="PRO_5011819813" description="Carboxypeptidase" evidence="6">
    <location>
        <begin position="19"/>
        <end position="659"/>
    </location>
</feature>